<evidence type="ECO:0000313" key="2">
    <source>
        <dbReference type="Proteomes" id="UP001189624"/>
    </source>
</evidence>
<dbReference type="Proteomes" id="UP001189624">
    <property type="component" value="Chromosome 3"/>
</dbReference>
<keyword evidence="2" id="KW-1185">Reference proteome</keyword>
<dbReference type="Gramene" id="rna-AYBTSS11_LOCUS8087">
    <property type="protein sequence ID" value="CAJ1937553.1"/>
    <property type="gene ID" value="gene-AYBTSS11_LOCUS8087"/>
</dbReference>
<evidence type="ECO:0000313" key="1">
    <source>
        <dbReference type="EMBL" id="CAJ1937553.1"/>
    </source>
</evidence>
<protein>
    <submittedName>
        <fullName evidence="1">Uncharacterized protein</fullName>
    </submittedName>
</protein>
<name>A0AA86VEJ9_9FABA</name>
<organism evidence="1 2">
    <name type="scientific">Sphenostylis stenocarpa</name>
    <dbReference type="NCBI Taxonomy" id="92480"/>
    <lineage>
        <taxon>Eukaryota</taxon>
        <taxon>Viridiplantae</taxon>
        <taxon>Streptophyta</taxon>
        <taxon>Embryophyta</taxon>
        <taxon>Tracheophyta</taxon>
        <taxon>Spermatophyta</taxon>
        <taxon>Magnoliopsida</taxon>
        <taxon>eudicotyledons</taxon>
        <taxon>Gunneridae</taxon>
        <taxon>Pentapetalae</taxon>
        <taxon>rosids</taxon>
        <taxon>fabids</taxon>
        <taxon>Fabales</taxon>
        <taxon>Fabaceae</taxon>
        <taxon>Papilionoideae</taxon>
        <taxon>50 kb inversion clade</taxon>
        <taxon>NPAAA clade</taxon>
        <taxon>indigoferoid/millettioid clade</taxon>
        <taxon>Phaseoleae</taxon>
        <taxon>Sphenostylis</taxon>
    </lineage>
</organism>
<gene>
    <name evidence="1" type="ORF">AYBTSS11_LOCUS8087</name>
</gene>
<dbReference type="AlphaFoldDB" id="A0AA86VEJ9"/>
<reference evidence="1" key="1">
    <citation type="submission" date="2023-10" db="EMBL/GenBank/DDBJ databases">
        <authorList>
            <person name="Domelevo Entfellner J.-B."/>
        </authorList>
    </citation>
    <scope>NUCLEOTIDE SEQUENCE</scope>
</reference>
<sequence>MPAEATPFVQISEGYIIHDKNEDEYVVFTLLDSVLALLFERGKVQKRESMNFSRTESTNEESLLYLHQKFGLNSATLYRFIGERMNQQSRNIKSEMGHVANKDRVEWNTYSDDSGLRN</sequence>
<proteinExistence type="predicted"/>
<dbReference type="EMBL" id="OY731400">
    <property type="protein sequence ID" value="CAJ1937553.1"/>
    <property type="molecule type" value="Genomic_DNA"/>
</dbReference>
<accession>A0AA86VEJ9</accession>